<protein>
    <submittedName>
        <fullName evidence="3">FecR family protein</fullName>
    </submittedName>
</protein>
<accession>A0A4Q7P8Q0</accession>
<dbReference type="InterPro" id="IPR032508">
    <property type="entry name" value="FecR_C"/>
</dbReference>
<evidence type="ECO:0000259" key="1">
    <source>
        <dbReference type="Pfam" id="PF04773"/>
    </source>
</evidence>
<dbReference type="Proteomes" id="UP000292209">
    <property type="component" value="Unassembled WGS sequence"/>
</dbReference>
<dbReference type="PIRSF" id="PIRSF018266">
    <property type="entry name" value="FecR"/>
    <property type="match status" value="1"/>
</dbReference>
<organism evidence="3 4">
    <name type="scientific">Cecembia calidifontis</name>
    <dbReference type="NCBI Taxonomy" id="1187080"/>
    <lineage>
        <taxon>Bacteria</taxon>
        <taxon>Pseudomonadati</taxon>
        <taxon>Bacteroidota</taxon>
        <taxon>Cytophagia</taxon>
        <taxon>Cytophagales</taxon>
        <taxon>Cyclobacteriaceae</taxon>
        <taxon>Cecembia</taxon>
    </lineage>
</organism>
<feature type="domain" description="FecR protein" evidence="1">
    <location>
        <begin position="142"/>
        <end position="230"/>
    </location>
</feature>
<dbReference type="PANTHER" id="PTHR30273:SF2">
    <property type="entry name" value="PROTEIN FECR"/>
    <property type="match status" value="1"/>
</dbReference>
<dbReference type="PANTHER" id="PTHR30273">
    <property type="entry name" value="PERIPLASMIC SIGNAL SENSOR AND SIGMA FACTOR ACTIVATOR FECR-RELATED"/>
    <property type="match status" value="1"/>
</dbReference>
<dbReference type="AlphaFoldDB" id="A0A4Q7P8Q0"/>
<keyword evidence="4" id="KW-1185">Reference proteome</keyword>
<dbReference type="Gene3D" id="3.55.50.30">
    <property type="match status" value="1"/>
</dbReference>
<dbReference type="RefSeq" id="WP_130274254.1">
    <property type="nucleotide sequence ID" value="NZ_SGXG01000001.1"/>
</dbReference>
<reference evidence="3 4" key="1">
    <citation type="submission" date="2019-02" db="EMBL/GenBank/DDBJ databases">
        <title>Genomic Encyclopedia of Archaeal and Bacterial Type Strains, Phase II (KMG-II): from individual species to whole genera.</title>
        <authorList>
            <person name="Goeker M."/>
        </authorList>
    </citation>
    <scope>NUCLEOTIDE SEQUENCE [LARGE SCALE GENOMIC DNA]</scope>
    <source>
        <strain evidence="3 4">DSM 21411</strain>
    </source>
</reference>
<evidence type="ECO:0000313" key="3">
    <source>
        <dbReference type="EMBL" id="RZS95102.1"/>
    </source>
</evidence>
<dbReference type="OrthoDB" id="1099916at2"/>
<dbReference type="GO" id="GO:0016989">
    <property type="term" value="F:sigma factor antagonist activity"/>
    <property type="evidence" value="ECO:0007669"/>
    <property type="project" value="TreeGrafter"/>
</dbReference>
<evidence type="ECO:0000313" key="4">
    <source>
        <dbReference type="Proteomes" id="UP000292209"/>
    </source>
</evidence>
<evidence type="ECO:0000259" key="2">
    <source>
        <dbReference type="Pfam" id="PF16344"/>
    </source>
</evidence>
<sequence length="344" mass="40065">MKYEDFNIEDFLKDEFFIHWVTFGDENTVHFWEKWIQQHSEKREIVYLAADIIRSIGYKNKVELNDKLYLETFENILIAEKEEKIVETKKYWWENLFQIRNIAAVFLVSLLFWLSWNVLKSPIKPEIKEVASSEWVTKIVPTGKKSIVTLSDGTKIFLNSKSELSFPKNFSDTLRTVTIKGEAFFEVKKENRLFIVQANGIKINVLGTSFNVREMEDGQLSVALVSGKVRVNDDSGNQVNLNPNEKLVLKENGPFIKTGFDSLEEFGWKSKYLIFKKDNFNSVKKKLENWYGIDVEIKGKVNPNWTYSGIYQDEMLENVLKGIKHTSGINYSIKNKKVIISNIK</sequence>
<dbReference type="InterPro" id="IPR006860">
    <property type="entry name" value="FecR"/>
</dbReference>
<comment type="caution">
    <text evidence="3">The sequence shown here is derived from an EMBL/GenBank/DDBJ whole genome shotgun (WGS) entry which is preliminary data.</text>
</comment>
<dbReference type="Pfam" id="PF16344">
    <property type="entry name" value="FecR_C"/>
    <property type="match status" value="1"/>
</dbReference>
<name>A0A4Q7P8Q0_9BACT</name>
<gene>
    <name evidence="3" type="ORF">BC751_0617</name>
</gene>
<proteinExistence type="predicted"/>
<dbReference type="Gene3D" id="2.60.120.1440">
    <property type="match status" value="1"/>
</dbReference>
<dbReference type="Pfam" id="PF04773">
    <property type="entry name" value="FecR"/>
    <property type="match status" value="1"/>
</dbReference>
<dbReference type="InterPro" id="IPR012373">
    <property type="entry name" value="Ferrdict_sens_TM"/>
</dbReference>
<feature type="domain" description="Protein FecR C-terminal" evidence="2">
    <location>
        <begin position="272"/>
        <end position="340"/>
    </location>
</feature>
<dbReference type="EMBL" id="SGXG01000001">
    <property type="protein sequence ID" value="RZS95102.1"/>
    <property type="molecule type" value="Genomic_DNA"/>
</dbReference>